<dbReference type="AlphaFoldDB" id="A0A087A710"/>
<proteinExistence type="predicted"/>
<accession>A0A087A710</accession>
<dbReference type="STRING" id="35760.BCHO_1655"/>
<dbReference type="Proteomes" id="UP000028995">
    <property type="component" value="Unassembled WGS sequence"/>
</dbReference>
<dbReference type="RefSeq" id="WP_024541226.1">
    <property type="nucleotide sequence ID" value="NZ_CP018044.1"/>
</dbReference>
<reference evidence="1 4" key="2">
    <citation type="submission" date="2016-11" db="EMBL/GenBank/DDBJ databases">
        <title>complete genome sequence of Bifidobacterium choerinum strain FMB-1.</title>
        <authorList>
            <person name="Park C.-S."/>
            <person name="Jung D.-H."/>
            <person name="Choi D.-S."/>
        </authorList>
    </citation>
    <scope>NUCLEOTIDE SEQUENCE [LARGE SCALE GENOMIC DNA]</scope>
    <source>
        <strain evidence="1 4">FMB-1</strain>
    </source>
</reference>
<evidence type="ECO:0000313" key="4">
    <source>
        <dbReference type="Proteomes" id="UP000229907"/>
    </source>
</evidence>
<dbReference type="Pfam" id="PF05014">
    <property type="entry name" value="Nuc_deoxyrib_tr"/>
    <property type="match status" value="1"/>
</dbReference>
<keyword evidence="2" id="KW-0808">Transferase</keyword>
<evidence type="ECO:0000313" key="2">
    <source>
        <dbReference type="EMBL" id="KFI54560.1"/>
    </source>
</evidence>
<evidence type="ECO:0000313" key="3">
    <source>
        <dbReference type="Proteomes" id="UP000028995"/>
    </source>
</evidence>
<name>A0A087A710_9BIFI</name>
<dbReference type="SUPFAM" id="SSF52309">
    <property type="entry name" value="N-(deoxy)ribosyltransferase-like"/>
    <property type="match status" value="1"/>
</dbReference>
<dbReference type="OrthoDB" id="9795789at2"/>
<dbReference type="EMBL" id="JGYU01000016">
    <property type="protein sequence ID" value="KFI54560.1"/>
    <property type="molecule type" value="Genomic_DNA"/>
</dbReference>
<dbReference type="eggNOG" id="COG3613">
    <property type="taxonomic scope" value="Bacteria"/>
</dbReference>
<protein>
    <submittedName>
        <fullName evidence="2">Nucleoside 2-deoxyribosyltransferase</fullName>
    </submittedName>
</protein>
<dbReference type="GO" id="GO:0016740">
    <property type="term" value="F:transferase activity"/>
    <property type="evidence" value="ECO:0007669"/>
    <property type="project" value="UniProtKB-KW"/>
</dbReference>
<organism evidence="2 3">
    <name type="scientific">Bifidobacterium choerinum</name>
    <dbReference type="NCBI Taxonomy" id="35760"/>
    <lineage>
        <taxon>Bacteria</taxon>
        <taxon>Bacillati</taxon>
        <taxon>Actinomycetota</taxon>
        <taxon>Actinomycetes</taxon>
        <taxon>Bifidobacteriales</taxon>
        <taxon>Bifidobacteriaceae</taxon>
        <taxon>Bifidobacterium</taxon>
    </lineage>
</organism>
<keyword evidence="3" id="KW-1185">Reference proteome</keyword>
<dbReference type="Gene3D" id="3.40.50.450">
    <property type="match status" value="1"/>
</dbReference>
<evidence type="ECO:0000313" key="1">
    <source>
        <dbReference type="EMBL" id="ATU20893.1"/>
    </source>
</evidence>
<sequence length="154" mass="17047">MENFETNQNVHFTSSKPIYDFYVAGPYETAEQVESMERLERVLKGRGKNLYLPRFAMDVNVSGPRAVFEDRIRAIGNSAALIANFDDKDPGTVFSMGYAYALGKPVYAYCEGILPNARISLMIDQAATAVLDGPADLESLLDSGRIKPLNLEQC</sequence>
<gene>
    <name evidence="1" type="ORF">BcFMB_08125</name>
    <name evidence="2" type="ORF">BCHO_1655</name>
</gene>
<reference evidence="2 3" key="1">
    <citation type="submission" date="2014-03" db="EMBL/GenBank/DDBJ databases">
        <title>Genomics of Bifidobacteria.</title>
        <authorList>
            <person name="Ventura M."/>
            <person name="Milani C."/>
            <person name="Lugli G.A."/>
        </authorList>
    </citation>
    <scope>NUCLEOTIDE SEQUENCE [LARGE SCALE GENOMIC DNA]</scope>
    <source>
        <strain evidence="2 3">LMG 10510</strain>
    </source>
</reference>
<dbReference type="InterPro" id="IPR007710">
    <property type="entry name" value="Nucleoside_deoxyribTrfase"/>
</dbReference>
<dbReference type="EMBL" id="CP018044">
    <property type="protein sequence ID" value="ATU20893.1"/>
    <property type="molecule type" value="Genomic_DNA"/>
</dbReference>
<dbReference type="Proteomes" id="UP000229907">
    <property type="component" value="Chromosome"/>
</dbReference>
<dbReference type="KEGG" id="bcho:BcFMB_08125"/>